<evidence type="ECO:0000256" key="7">
    <source>
        <dbReference type="PROSITE-ProRule" id="PRU00042"/>
    </source>
</evidence>
<dbReference type="Proteomes" id="UP001497623">
    <property type="component" value="Unassembled WGS sequence"/>
</dbReference>
<evidence type="ECO:0000256" key="1">
    <source>
        <dbReference type="ARBA" id="ARBA00004123"/>
    </source>
</evidence>
<evidence type="ECO:0000256" key="6">
    <source>
        <dbReference type="ARBA" id="ARBA00023242"/>
    </source>
</evidence>
<dbReference type="SMART" id="SM00355">
    <property type="entry name" value="ZnF_C2H2"/>
    <property type="match status" value="4"/>
</dbReference>
<sequence>TIPKLLKCMKMESSPLLSTELEGFIEKEIKKSSSDAKFVKENKNNRENASEKLEFMQKEDNDIIGTNVVFSTNQMSNVVESGTTSDTKQKNSSDFNNTYPFECSECESRFFKQSSLLLHKKNHAACSSIRKQSYKKMVESQISENKTVLEGSLPEKSYSDLNDLVKVDSERQHHHSEIINADNNTGKNCMKQNDIISKTPVECDVCHKVFQQLALLNKHKIIHSLSDASSPKHRCYYNKRMHTRKNKRIRPPLEQKPSFETCEGFSRIIHSDKYSYSTQKNKEIRQDSNQKSICEENLVVKQNSNYLDKTINTTNLNIPTIGKSYDYCSSTKMYEEAETDYATINEMASNPNRLNKPPEKLLLKKVKKSKIKNQLTHEDKTCPYCGLISRSRASLKIHVRIHTDEKPHKCVECHRSFRTATSLKTHTYSHTGERPYMCGIC</sequence>
<keyword evidence="2" id="KW-0479">Metal-binding</keyword>
<evidence type="ECO:0000256" key="5">
    <source>
        <dbReference type="ARBA" id="ARBA00022833"/>
    </source>
</evidence>
<feature type="domain" description="C2H2-type" evidence="8">
    <location>
        <begin position="408"/>
        <end position="435"/>
    </location>
</feature>
<comment type="subcellular location">
    <subcellularLocation>
        <location evidence="1">Nucleus</location>
    </subcellularLocation>
</comment>
<comment type="caution">
    <text evidence="9">The sequence shown here is derived from an EMBL/GenBank/DDBJ whole genome shotgun (WGS) entry which is preliminary data.</text>
</comment>
<dbReference type="PROSITE" id="PS00028">
    <property type="entry name" value="ZINC_FINGER_C2H2_1"/>
    <property type="match status" value="3"/>
</dbReference>
<feature type="domain" description="C2H2-type" evidence="8">
    <location>
        <begin position="101"/>
        <end position="128"/>
    </location>
</feature>
<gene>
    <name evidence="9" type="ORF">MNOR_LOCUS34895</name>
</gene>
<dbReference type="EMBL" id="CAXKWB010055589">
    <property type="protein sequence ID" value="CAL4177328.1"/>
    <property type="molecule type" value="Genomic_DNA"/>
</dbReference>
<reference evidence="9 10" key="1">
    <citation type="submission" date="2024-05" db="EMBL/GenBank/DDBJ databases">
        <authorList>
            <person name="Wallberg A."/>
        </authorList>
    </citation>
    <scope>NUCLEOTIDE SEQUENCE [LARGE SCALE GENOMIC DNA]</scope>
</reference>
<name>A0AAV2S9P0_MEGNR</name>
<dbReference type="InterPro" id="IPR050888">
    <property type="entry name" value="ZnF_C2H2-type_TF"/>
</dbReference>
<dbReference type="SUPFAM" id="SSF57667">
    <property type="entry name" value="beta-beta-alpha zinc fingers"/>
    <property type="match status" value="2"/>
</dbReference>
<dbReference type="Gene3D" id="3.30.160.60">
    <property type="entry name" value="Classic Zinc Finger"/>
    <property type="match status" value="3"/>
</dbReference>
<feature type="domain" description="C2H2-type" evidence="8">
    <location>
        <begin position="380"/>
        <end position="407"/>
    </location>
</feature>
<dbReference type="InterPro" id="IPR013087">
    <property type="entry name" value="Znf_C2H2_type"/>
</dbReference>
<dbReference type="InterPro" id="IPR036236">
    <property type="entry name" value="Znf_C2H2_sf"/>
</dbReference>
<dbReference type="GO" id="GO:0008270">
    <property type="term" value="F:zinc ion binding"/>
    <property type="evidence" value="ECO:0007669"/>
    <property type="project" value="UniProtKB-KW"/>
</dbReference>
<evidence type="ECO:0000256" key="2">
    <source>
        <dbReference type="ARBA" id="ARBA00022723"/>
    </source>
</evidence>
<keyword evidence="3" id="KW-0677">Repeat</keyword>
<dbReference type="Pfam" id="PF13912">
    <property type="entry name" value="zf-C2H2_6"/>
    <property type="match status" value="3"/>
</dbReference>
<dbReference type="PROSITE" id="PS50157">
    <property type="entry name" value="ZINC_FINGER_C2H2_2"/>
    <property type="match status" value="4"/>
</dbReference>
<keyword evidence="4 7" id="KW-0863">Zinc-finger</keyword>
<accession>A0AAV2S9P0</accession>
<organism evidence="9 10">
    <name type="scientific">Meganyctiphanes norvegica</name>
    <name type="common">Northern krill</name>
    <name type="synonym">Thysanopoda norvegica</name>
    <dbReference type="NCBI Taxonomy" id="48144"/>
    <lineage>
        <taxon>Eukaryota</taxon>
        <taxon>Metazoa</taxon>
        <taxon>Ecdysozoa</taxon>
        <taxon>Arthropoda</taxon>
        <taxon>Crustacea</taxon>
        <taxon>Multicrustacea</taxon>
        <taxon>Malacostraca</taxon>
        <taxon>Eumalacostraca</taxon>
        <taxon>Eucarida</taxon>
        <taxon>Euphausiacea</taxon>
        <taxon>Euphausiidae</taxon>
        <taxon>Meganyctiphanes</taxon>
    </lineage>
</organism>
<protein>
    <recommendedName>
        <fullName evidence="8">C2H2-type domain-containing protein</fullName>
    </recommendedName>
</protein>
<proteinExistence type="predicted"/>
<keyword evidence="6" id="KW-0539">Nucleus</keyword>
<evidence type="ECO:0000256" key="4">
    <source>
        <dbReference type="ARBA" id="ARBA00022771"/>
    </source>
</evidence>
<feature type="non-terminal residue" evidence="9">
    <location>
        <position position="1"/>
    </location>
</feature>
<feature type="domain" description="C2H2-type" evidence="8">
    <location>
        <begin position="201"/>
        <end position="228"/>
    </location>
</feature>
<dbReference type="Pfam" id="PF00096">
    <property type="entry name" value="zf-C2H2"/>
    <property type="match status" value="1"/>
</dbReference>
<dbReference type="AlphaFoldDB" id="A0AAV2S9P0"/>
<keyword evidence="10" id="KW-1185">Reference proteome</keyword>
<dbReference type="GO" id="GO:0005634">
    <property type="term" value="C:nucleus"/>
    <property type="evidence" value="ECO:0007669"/>
    <property type="project" value="UniProtKB-SubCell"/>
</dbReference>
<dbReference type="FunFam" id="3.30.160.60:FF:002343">
    <property type="entry name" value="Zinc finger protein 33A"/>
    <property type="match status" value="1"/>
</dbReference>
<dbReference type="GO" id="GO:0006355">
    <property type="term" value="P:regulation of DNA-templated transcription"/>
    <property type="evidence" value="ECO:0007669"/>
    <property type="project" value="UniProtKB-ARBA"/>
</dbReference>
<evidence type="ECO:0000256" key="3">
    <source>
        <dbReference type="ARBA" id="ARBA00022737"/>
    </source>
</evidence>
<evidence type="ECO:0000259" key="8">
    <source>
        <dbReference type="PROSITE" id="PS50157"/>
    </source>
</evidence>
<evidence type="ECO:0000313" key="10">
    <source>
        <dbReference type="Proteomes" id="UP001497623"/>
    </source>
</evidence>
<evidence type="ECO:0000313" key="9">
    <source>
        <dbReference type="EMBL" id="CAL4177328.1"/>
    </source>
</evidence>
<keyword evidence="5" id="KW-0862">Zinc</keyword>
<dbReference type="PANTHER" id="PTHR24406">
    <property type="entry name" value="TRANSCRIPTIONAL REPRESSOR CTCFL-RELATED"/>
    <property type="match status" value="1"/>
</dbReference>